<keyword evidence="10" id="KW-1040">Host Golgi apparatus</keyword>
<keyword evidence="11" id="KW-0862">Zinc</keyword>
<evidence type="ECO:0000256" key="12">
    <source>
        <dbReference type="ARBA" id="ARBA00023046"/>
    </source>
</evidence>
<proteinExistence type="inferred from homology"/>
<keyword evidence="6" id="KW-0945">Host-virus interaction</keyword>
<comment type="subcellular location">
    <subcellularLocation>
        <location evidence="3">Host Golgi apparatus</location>
        <location evidence="3">Host trans-Golgi network membrane</location>
    </subcellularLocation>
    <subcellularLocation>
        <location evidence="1">Host early endosome membrane</location>
    </subcellularLocation>
    <subcellularLocation>
        <location evidence="2">Host membrane</location>
        <topology evidence="2">Multi-pass membrane protein</topology>
    </subcellularLocation>
</comment>
<dbReference type="Pfam" id="PF12906">
    <property type="entry name" value="RINGv"/>
    <property type="match status" value="1"/>
</dbReference>
<keyword evidence="15" id="KW-0812">Transmembrane</keyword>
<keyword evidence="15" id="KW-1133">Transmembrane helix</keyword>
<evidence type="ECO:0000256" key="14">
    <source>
        <dbReference type="ARBA" id="ARBA00031582"/>
    </source>
</evidence>
<dbReference type="PROSITE" id="PS51292">
    <property type="entry name" value="ZF_RING_CH"/>
    <property type="match status" value="1"/>
</dbReference>
<keyword evidence="12" id="KW-1039">Host endosome</keyword>
<keyword evidence="8" id="KW-0479">Metal-binding</keyword>
<dbReference type="CDD" id="cd16495">
    <property type="entry name" value="RING_CH-C4HC3_MARCH"/>
    <property type="match status" value="1"/>
</dbReference>
<keyword evidence="15" id="KW-0472">Membrane</keyword>
<evidence type="ECO:0000313" key="17">
    <source>
        <dbReference type="EMBL" id="AYV82553.1"/>
    </source>
</evidence>
<evidence type="ECO:0000256" key="1">
    <source>
        <dbReference type="ARBA" id="ARBA00004280"/>
    </source>
</evidence>
<reference evidence="17" key="1">
    <citation type="submission" date="2018-10" db="EMBL/GenBank/DDBJ databases">
        <title>Hidden diversity of soil giant viruses.</title>
        <authorList>
            <person name="Schulz F."/>
            <person name="Alteio L."/>
            <person name="Goudeau D."/>
            <person name="Ryan E.M."/>
            <person name="Malmstrom R.R."/>
            <person name="Blanchard J."/>
            <person name="Woyke T."/>
        </authorList>
    </citation>
    <scope>NUCLEOTIDE SEQUENCE</scope>
    <source>
        <strain evidence="17">HYV1</strain>
    </source>
</reference>
<evidence type="ECO:0000259" key="16">
    <source>
        <dbReference type="PROSITE" id="PS51292"/>
    </source>
</evidence>
<accession>A0A3G5A9N9</accession>
<comment type="function">
    <text evidence="13">E3 ubiquitin-protein ligase which promotes ubiquitination and subsequent degradation of host MHC-I and CD4 molecules, presumably to prevent lysis of infected cells by cytotoxic T-lymphocytes and NK cell. Binds target molecules through transmembrane interaction. The result of this ubiquitination is the enhancement of the endocytosis of the target chain and the delivery to the lysosome, where it is proteolytically destroyed.</text>
</comment>
<feature type="transmembrane region" description="Helical" evidence="15">
    <location>
        <begin position="122"/>
        <end position="144"/>
    </location>
</feature>
<evidence type="ECO:0000256" key="11">
    <source>
        <dbReference type="ARBA" id="ARBA00022833"/>
    </source>
</evidence>
<feature type="transmembrane region" description="Helical" evidence="15">
    <location>
        <begin position="156"/>
        <end position="174"/>
    </location>
</feature>
<gene>
    <name evidence="17" type="ORF">Hyperionvirus1_132</name>
</gene>
<evidence type="ECO:0000256" key="6">
    <source>
        <dbReference type="ARBA" id="ARBA00022560"/>
    </source>
</evidence>
<dbReference type="InterPro" id="IPR011016">
    <property type="entry name" value="Znf_RING-CH"/>
</dbReference>
<keyword evidence="9" id="KW-0863">Zinc-finger</keyword>
<dbReference type="EMBL" id="MK072383">
    <property type="protein sequence ID" value="AYV82553.1"/>
    <property type="molecule type" value="Genomic_DNA"/>
</dbReference>
<dbReference type="GO" id="GO:0046776">
    <property type="term" value="P:symbiont-mediated suppression of host antigen processing and presentation of peptide antigen via MHC class I"/>
    <property type="evidence" value="ECO:0007669"/>
    <property type="project" value="UniProtKB-KW"/>
</dbReference>
<keyword evidence="6" id="KW-1080">Inhibition of host adaptive immune response by virus</keyword>
<protein>
    <recommendedName>
        <fullName evidence="5">E3 ubiquitin-protein ligase LAP</fullName>
    </recommendedName>
    <alternativeName>
        <fullName evidence="14">Leukemia associated protein</fullName>
    </alternativeName>
</protein>
<dbReference type="PANTHER" id="PTHR46347">
    <property type="entry name" value="RING/FYVE/PHD ZINC FINGER SUPERFAMILY PROTEIN"/>
    <property type="match status" value="1"/>
</dbReference>
<dbReference type="GO" id="GO:0008270">
    <property type="term" value="F:zinc ion binding"/>
    <property type="evidence" value="ECO:0007669"/>
    <property type="project" value="UniProtKB-KW"/>
</dbReference>
<feature type="transmembrane region" description="Helical" evidence="15">
    <location>
        <begin position="82"/>
        <end position="102"/>
    </location>
</feature>
<dbReference type="PANTHER" id="PTHR46347:SF1">
    <property type="entry name" value="RING_FYVE_PHD ZINC FINGER SUPERFAMILY PROTEIN"/>
    <property type="match status" value="1"/>
</dbReference>
<feature type="domain" description="RING-CH-type" evidence="16">
    <location>
        <begin position="1"/>
        <end position="63"/>
    </location>
</feature>
<evidence type="ECO:0000256" key="13">
    <source>
        <dbReference type="ARBA" id="ARBA00025257"/>
    </source>
</evidence>
<evidence type="ECO:0000256" key="2">
    <source>
        <dbReference type="ARBA" id="ARBA00004301"/>
    </source>
</evidence>
<dbReference type="SUPFAM" id="SSF57850">
    <property type="entry name" value="RING/U-box"/>
    <property type="match status" value="1"/>
</dbReference>
<keyword evidence="6" id="KW-0899">Viral immunoevasion</keyword>
<evidence type="ECO:0000256" key="4">
    <source>
        <dbReference type="ARBA" id="ARBA00006560"/>
    </source>
</evidence>
<evidence type="ECO:0000256" key="7">
    <source>
        <dbReference type="ARBA" id="ARBA00022625"/>
    </source>
</evidence>
<feature type="transmembrane region" description="Helical" evidence="15">
    <location>
        <begin position="189"/>
        <end position="210"/>
    </location>
</feature>
<evidence type="ECO:0000256" key="15">
    <source>
        <dbReference type="SAM" id="Phobius"/>
    </source>
</evidence>
<evidence type="ECO:0000256" key="5">
    <source>
        <dbReference type="ARBA" id="ARBA00018161"/>
    </source>
</evidence>
<evidence type="ECO:0000256" key="3">
    <source>
        <dbReference type="ARBA" id="ARBA00004359"/>
    </source>
</evidence>
<name>A0A3G5A9N9_9VIRU</name>
<comment type="similarity">
    <text evidence="4">Belongs to the poxviridae LAP protein family.</text>
</comment>
<organism evidence="17">
    <name type="scientific">Hyperionvirus sp</name>
    <dbReference type="NCBI Taxonomy" id="2487770"/>
    <lineage>
        <taxon>Viruses</taxon>
        <taxon>Varidnaviria</taxon>
        <taxon>Bamfordvirae</taxon>
        <taxon>Nucleocytoviricota</taxon>
        <taxon>Megaviricetes</taxon>
        <taxon>Imitervirales</taxon>
        <taxon>Mimiviridae</taxon>
        <taxon>Klosneuvirinae</taxon>
    </lineage>
</organism>
<evidence type="ECO:0000256" key="10">
    <source>
        <dbReference type="ARBA" id="ARBA00022812"/>
    </source>
</evidence>
<sequence length="233" mass="27757">MSNQCYICFSEQERGENRNILISPCKCAGSMKYVHVDCLDRFRSTGIDANLKCKICNTFYKFKYGRIRCNRMFFEYFLARNLSGLLFSVLMCFILLMASFSLEYDWRYYCSKKEKKYIVNMFNYWFFWRMLYYMIVTFISHMCWIGLNRLKLNNGFGGLLFFGAVFSTLSIYPFSNCSPGLIHPDVDRYFLIVGAIIFAFGFETFIRYNIETLKILYGLMHEKSIMNYNELKI</sequence>
<keyword evidence="7" id="KW-1115">Inhibition of host MHC class I molecule presentation by virus</keyword>
<dbReference type="GO" id="GO:0033644">
    <property type="term" value="C:host cell membrane"/>
    <property type="evidence" value="ECO:0007669"/>
    <property type="project" value="UniProtKB-SubCell"/>
</dbReference>
<dbReference type="Gene3D" id="3.30.40.10">
    <property type="entry name" value="Zinc/RING finger domain, C3HC4 (zinc finger)"/>
    <property type="match status" value="1"/>
</dbReference>
<dbReference type="InterPro" id="IPR013083">
    <property type="entry name" value="Znf_RING/FYVE/PHD"/>
</dbReference>
<evidence type="ECO:0000256" key="9">
    <source>
        <dbReference type="ARBA" id="ARBA00022771"/>
    </source>
</evidence>
<dbReference type="GO" id="GO:0044177">
    <property type="term" value="C:host cell Golgi apparatus"/>
    <property type="evidence" value="ECO:0007669"/>
    <property type="project" value="UniProtKB-SubCell"/>
</dbReference>
<evidence type="ECO:0000256" key="8">
    <source>
        <dbReference type="ARBA" id="ARBA00022723"/>
    </source>
</evidence>
<dbReference type="SMART" id="SM00744">
    <property type="entry name" value="RINGv"/>
    <property type="match status" value="1"/>
</dbReference>